<dbReference type="PANTHER" id="PTHR11695">
    <property type="entry name" value="ALCOHOL DEHYDROGENASE RELATED"/>
    <property type="match status" value="1"/>
</dbReference>
<dbReference type="HOGENOM" id="CLU_026673_3_3_4"/>
<dbReference type="InterPro" id="IPR050700">
    <property type="entry name" value="YIM1/Zinc_Alcohol_DH_Fams"/>
</dbReference>
<dbReference type="RefSeq" id="WP_041098420.1">
    <property type="nucleotide sequence ID" value="NZ_AP012547.1"/>
</dbReference>
<dbReference type="Pfam" id="PF08240">
    <property type="entry name" value="ADH_N"/>
    <property type="match status" value="1"/>
</dbReference>
<organism evidence="2 3">
    <name type="scientific">Sulfuritalea hydrogenivorans sk43H</name>
    <dbReference type="NCBI Taxonomy" id="1223802"/>
    <lineage>
        <taxon>Bacteria</taxon>
        <taxon>Pseudomonadati</taxon>
        <taxon>Pseudomonadota</taxon>
        <taxon>Betaproteobacteria</taxon>
        <taxon>Nitrosomonadales</taxon>
        <taxon>Sterolibacteriaceae</taxon>
        <taxon>Sulfuritalea</taxon>
    </lineage>
</organism>
<dbReference type="SMART" id="SM00829">
    <property type="entry name" value="PKS_ER"/>
    <property type="match status" value="1"/>
</dbReference>
<dbReference type="InterPro" id="IPR013154">
    <property type="entry name" value="ADH-like_N"/>
</dbReference>
<evidence type="ECO:0000313" key="2">
    <source>
        <dbReference type="EMBL" id="BAO29428.1"/>
    </source>
</evidence>
<dbReference type="KEGG" id="shd:SUTH_01635"/>
<reference evidence="2 3" key="1">
    <citation type="journal article" date="2014" name="Syst. Appl. Microbiol.">
        <title>Complete genomes of freshwater sulfur oxidizers Sulfuricella denitrificans skB26 and Sulfuritalea hydrogenivorans sk43H: genetic insights into the sulfur oxidation pathway of betaproteobacteria.</title>
        <authorList>
            <person name="Watanabe T."/>
            <person name="Kojima H."/>
            <person name="Fukui M."/>
        </authorList>
    </citation>
    <scope>NUCLEOTIDE SEQUENCE [LARGE SCALE GENOMIC DNA]</scope>
    <source>
        <strain evidence="2">DSM22779</strain>
    </source>
</reference>
<proteinExistence type="predicted"/>
<dbReference type="AlphaFoldDB" id="W0SHN8"/>
<feature type="domain" description="Enoyl reductase (ER)" evidence="1">
    <location>
        <begin position="10"/>
        <end position="329"/>
    </location>
</feature>
<dbReference type="InterPro" id="IPR011032">
    <property type="entry name" value="GroES-like_sf"/>
</dbReference>
<dbReference type="InterPro" id="IPR002364">
    <property type="entry name" value="Quin_OxRdtase/zeta-crystal_CS"/>
</dbReference>
<dbReference type="Proteomes" id="UP000031637">
    <property type="component" value="Chromosome"/>
</dbReference>
<dbReference type="InterPro" id="IPR036291">
    <property type="entry name" value="NAD(P)-bd_dom_sf"/>
</dbReference>
<dbReference type="PANTHER" id="PTHR11695:SF648">
    <property type="entry name" value="ZINC-BINDING OXIDOREDUCTASE"/>
    <property type="match status" value="1"/>
</dbReference>
<dbReference type="GO" id="GO:0008270">
    <property type="term" value="F:zinc ion binding"/>
    <property type="evidence" value="ECO:0007669"/>
    <property type="project" value="InterPro"/>
</dbReference>
<dbReference type="OrthoDB" id="9785812at2"/>
<accession>W0SHN8</accession>
<dbReference type="Pfam" id="PF13602">
    <property type="entry name" value="ADH_zinc_N_2"/>
    <property type="match status" value="1"/>
</dbReference>
<dbReference type="SUPFAM" id="SSF51735">
    <property type="entry name" value="NAD(P)-binding Rossmann-fold domains"/>
    <property type="match status" value="1"/>
</dbReference>
<dbReference type="GO" id="GO:0016491">
    <property type="term" value="F:oxidoreductase activity"/>
    <property type="evidence" value="ECO:0007669"/>
    <property type="project" value="InterPro"/>
</dbReference>
<dbReference type="SUPFAM" id="SSF50129">
    <property type="entry name" value="GroES-like"/>
    <property type="match status" value="1"/>
</dbReference>
<gene>
    <name evidence="2" type="ORF">SUTH_01635</name>
</gene>
<evidence type="ECO:0000259" key="1">
    <source>
        <dbReference type="SMART" id="SM00829"/>
    </source>
</evidence>
<dbReference type="InterPro" id="IPR020843">
    <property type="entry name" value="ER"/>
</dbReference>
<keyword evidence="3" id="KW-1185">Reference proteome</keyword>
<sequence>MQACYIKRYGNADEVQVGELPAPEPGPGEVLFRMEAASVNPVDFKIRAGMLRALQSYRMPAVLGNDAAGIVTALGPGVADFRVGDRVAARLDKARMGAFAGFVVARPQHLARIPEGVSFAQAAAVALAGLTAWQCLGEVLRAGRGERVLIHAGGGGVGHLAIQLAKGLGAHVTTTASAASHDWLRGLGADHCVDYRHADFTRECAPFDAVLDTIGGDTLLRSIAHTRRGGCVVSVGDLPTPEVAAEFGKPWLAPVFWLLSRRPRAAARRQGVGYRYWFMREDGAQLAMLLDRLARGELQVHIEREFPLAQAPEALRLSEAGRVRGKLVIRP</sequence>
<evidence type="ECO:0000313" key="3">
    <source>
        <dbReference type="Proteomes" id="UP000031637"/>
    </source>
</evidence>
<dbReference type="STRING" id="1223802.SUTH_01635"/>
<dbReference type="PROSITE" id="PS01162">
    <property type="entry name" value="QOR_ZETA_CRYSTAL"/>
    <property type="match status" value="1"/>
</dbReference>
<dbReference type="EMBL" id="AP012547">
    <property type="protein sequence ID" value="BAO29428.1"/>
    <property type="molecule type" value="Genomic_DNA"/>
</dbReference>
<dbReference type="Gene3D" id="3.90.180.10">
    <property type="entry name" value="Medium-chain alcohol dehydrogenases, catalytic domain"/>
    <property type="match status" value="1"/>
</dbReference>
<protein>
    <submittedName>
        <fullName evidence="2">Alcohol dehydrogenase GroES domain protein</fullName>
    </submittedName>
</protein>
<dbReference type="CDD" id="cd05289">
    <property type="entry name" value="MDR_like_2"/>
    <property type="match status" value="1"/>
</dbReference>
<dbReference type="Gene3D" id="3.40.50.720">
    <property type="entry name" value="NAD(P)-binding Rossmann-like Domain"/>
    <property type="match status" value="1"/>
</dbReference>
<name>W0SHN8_9PROT</name>